<comment type="catalytic activity">
    <reaction evidence="6">
        <text>L-tryptophan + O2 = indole-3-acetamide + CO2 + H2O</text>
        <dbReference type="Rhea" id="RHEA:16165"/>
        <dbReference type="ChEBI" id="CHEBI:15377"/>
        <dbReference type="ChEBI" id="CHEBI:15379"/>
        <dbReference type="ChEBI" id="CHEBI:16031"/>
        <dbReference type="ChEBI" id="CHEBI:16526"/>
        <dbReference type="ChEBI" id="CHEBI:57912"/>
        <dbReference type="EC" id="1.13.12.3"/>
    </reaction>
</comment>
<dbReference type="SUPFAM" id="SSF51905">
    <property type="entry name" value="FAD/NAD(P)-binding domain"/>
    <property type="match status" value="1"/>
</dbReference>
<dbReference type="Gene3D" id="3.50.50.60">
    <property type="entry name" value="FAD/NAD(P)-binding domain"/>
    <property type="match status" value="2"/>
</dbReference>
<name>A0A5C6S1R0_9BACT</name>
<feature type="domain" description="Amine oxidase" evidence="7">
    <location>
        <begin position="175"/>
        <end position="402"/>
    </location>
</feature>
<sequence length="405" mass="44518">MQMKRKEFIEKSLLMGIGLPLLSAGTLLQSCSSSRSFFPRAQPDFAGKVVVVGAGAAGMAAGHYLKQYGIGFEIVEAAPVYGGRLKKAAGFADFPIDLGAEWIHVDPEVLSEIAGQPIAGPAFETIVYDPQDIQSWQHGELKAHPLISRLYSEWKFKRSTWFDFFEQCILPGIAGNIRLSQPVSAINYGADGATLHTQTGEQYEADKVLITVPIRILQQGHIRFSPALPSRKVEAINKVFVGDGVKIFIQFKEKFYPDILVFRNVFKALAREDKFVYDAAFKKGSGQHILGLFAINEEARAYTQLQTEEEAVQKLLAELDEAFEGQATANYVNHIVQNWSEEPYIQGAYSYSYDGGQKRIVNAISEPVQDRLYFAGEALSGRHHSTVHGACASGYAAAAAMIGIG</sequence>
<dbReference type="PANTHER" id="PTHR10742:SF410">
    <property type="entry name" value="LYSINE-SPECIFIC HISTONE DEMETHYLASE 2"/>
    <property type="match status" value="1"/>
</dbReference>
<protein>
    <recommendedName>
        <fullName evidence="4">Tryptophan 2-monooxygenase</fullName>
        <ecNumber evidence="3">1.13.12.3</ecNumber>
    </recommendedName>
</protein>
<dbReference type="InterPro" id="IPR036188">
    <property type="entry name" value="FAD/NAD-bd_sf"/>
</dbReference>
<evidence type="ECO:0000256" key="1">
    <source>
        <dbReference type="ARBA" id="ARBA00004814"/>
    </source>
</evidence>
<proteinExistence type="inferred from homology"/>
<accession>A0A5C6S1R0</accession>
<dbReference type="InterPro" id="IPR002937">
    <property type="entry name" value="Amino_oxidase"/>
</dbReference>
<dbReference type="Pfam" id="PF13450">
    <property type="entry name" value="NAD_binding_8"/>
    <property type="match status" value="1"/>
</dbReference>
<dbReference type="EC" id="1.13.12.3" evidence="3"/>
<dbReference type="EMBL" id="VOOR01000004">
    <property type="protein sequence ID" value="TXB68367.1"/>
    <property type="molecule type" value="Genomic_DNA"/>
</dbReference>
<evidence type="ECO:0000256" key="3">
    <source>
        <dbReference type="ARBA" id="ARBA00012535"/>
    </source>
</evidence>
<dbReference type="Pfam" id="PF01593">
    <property type="entry name" value="Amino_oxidase"/>
    <property type="match status" value="1"/>
</dbReference>
<keyword evidence="5" id="KW-0073">Auxin biosynthesis</keyword>
<dbReference type="PROSITE" id="PS51257">
    <property type="entry name" value="PROKAR_LIPOPROTEIN"/>
    <property type="match status" value="1"/>
</dbReference>
<gene>
    <name evidence="8" type="ORF">FRY97_03020</name>
</gene>
<organism evidence="8 9">
    <name type="scientific">Phaeodactylibacter luteus</name>
    <dbReference type="NCBI Taxonomy" id="1564516"/>
    <lineage>
        <taxon>Bacteria</taxon>
        <taxon>Pseudomonadati</taxon>
        <taxon>Bacteroidota</taxon>
        <taxon>Saprospiria</taxon>
        <taxon>Saprospirales</taxon>
        <taxon>Haliscomenobacteraceae</taxon>
        <taxon>Phaeodactylibacter</taxon>
    </lineage>
</organism>
<evidence type="ECO:0000256" key="5">
    <source>
        <dbReference type="ARBA" id="ARBA00023070"/>
    </source>
</evidence>
<dbReference type="GO" id="GO:0050361">
    <property type="term" value="F:tryptophan 2-monooxygenase activity"/>
    <property type="evidence" value="ECO:0007669"/>
    <property type="project" value="UniProtKB-EC"/>
</dbReference>
<evidence type="ECO:0000256" key="6">
    <source>
        <dbReference type="ARBA" id="ARBA00047321"/>
    </source>
</evidence>
<dbReference type="Gene3D" id="3.90.660.10">
    <property type="match status" value="1"/>
</dbReference>
<dbReference type="AlphaFoldDB" id="A0A5C6S1R0"/>
<keyword evidence="9" id="KW-1185">Reference proteome</keyword>
<dbReference type="Proteomes" id="UP000321580">
    <property type="component" value="Unassembled WGS sequence"/>
</dbReference>
<dbReference type="SUPFAM" id="SSF54373">
    <property type="entry name" value="FAD-linked reductases, C-terminal domain"/>
    <property type="match status" value="1"/>
</dbReference>
<comment type="similarity">
    <text evidence="2">Belongs to the tryptophan 2-monooxygenase family.</text>
</comment>
<dbReference type="OrthoDB" id="56323at2"/>
<evidence type="ECO:0000256" key="2">
    <source>
        <dbReference type="ARBA" id="ARBA00005833"/>
    </source>
</evidence>
<evidence type="ECO:0000256" key="4">
    <source>
        <dbReference type="ARBA" id="ARBA00017871"/>
    </source>
</evidence>
<comment type="caution">
    <text evidence="8">The sequence shown here is derived from an EMBL/GenBank/DDBJ whole genome shotgun (WGS) entry which is preliminary data.</text>
</comment>
<dbReference type="InterPro" id="IPR050281">
    <property type="entry name" value="Flavin_monoamine_oxidase"/>
</dbReference>
<dbReference type="GO" id="GO:0009851">
    <property type="term" value="P:auxin biosynthetic process"/>
    <property type="evidence" value="ECO:0007669"/>
    <property type="project" value="UniProtKB-KW"/>
</dbReference>
<comment type="pathway">
    <text evidence="1">Plant hormone metabolism; auxin biosynthesis.</text>
</comment>
<evidence type="ECO:0000313" key="9">
    <source>
        <dbReference type="Proteomes" id="UP000321580"/>
    </source>
</evidence>
<reference evidence="8 9" key="1">
    <citation type="submission" date="2019-08" db="EMBL/GenBank/DDBJ databases">
        <title>Genome of Phaeodactylibacter luteus.</title>
        <authorList>
            <person name="Bowman J.P."/>
        </authorList>
    </citation>
    <scope>NUCLEOTIDE SEQUENCE [LARGE SCALE GENOMIC DNA]</scope>
    <source>
        <strain evidence="8 9">KCTC 42180</strain>
    </source>
</reference>
<evidence type="ECO:0000259" key="7">
    <source>
        <dbReference type="Pfam" id="PF01593"/>
    </source>
</evidence>
<dbReference type="PANTHER" id="PTHR10742">
    <property type="entry name" value="FLAVIN MONOAMINE OXIDASE"/>
    <property type="match status" value="1"/>
</dbReference>
<evidence type="ECO:0000313" key="8">
    <source>
        <dbReference type="EMBL" id="TXB68367.1"/>
    </source>
</evidence>